<keyword evidence="7" id="KW-0032">Aminotransferase</keyword>
<dbReference type="InterPro" id="IPR015424">
    <property type="entry name" value="PyrdxlP-dep_Trfase"/>
</dbReference>
<dbReference type="EC" id="4.4.1.13" evidence="2"/>
<dbReference type="EMBL" id="BSDS01000002">
    <property type="protein sequence ID" value="GLI39444.1"/>
    <property type="molecule type" value="Genomic_DNA"/>
</dbReference>
<dbReference type="Gene3D" id="3.90.1150.10">
    <property type="entry name" value="Aspartate Aminotransferase, domain 1"/>
    <property type="match status" value="1"/>
</dbReference>
<dbReference type="PANTHER" id="PTHR43525:SF1">
    <property type="entry name" value="PROTEIN MALY"/>
    <property type="match status" value="1"/>
</dbReference>
<evidence type="ECO:0000313" key="7">
    <source>
        <dbReference type="EMBL" id="GLI39444.1"/>
    </source>
</evidence>
<dbReference type="InterPro" id="IPR004839">
    <property type="entry name" value="Aminotransferase_I/II_large"/>
</dbReference>
<gene>
    <name evidence="7" type="ORF">GHYDROH2_29450</name>
</gene>
<evidence type="ECO:0000256" key="4">
    <source>
        <dbReference type="ARBA" id="ARBA00023239"/>
    </source>
</evidence>
<dbReference type="InterPro" id="IPR015422">
    <property type="entry name" value="PyrdxlP-dep_Trfase_small"/>
</dbReference>
<dbReference type="SUPFAM" id="SSF53383">
    <property type="entry name" value="PLP-dependent transferases"/>
    <property type="match status" value="1"/>
</dbReference>
<keyword evidence="7" id="KW-0808">Transferase</keyword>
<keyword evidence="3" id="KW-0663">Pyridoxal phosphate</keyword>
<organism evidence="7 8">
    <name type="scientific">Geobacter hydrogenophilus</name>
    <dbReference type="NCBI Taxonomy" id="40983"/>
    <lineage>
        <taxon>Bacteria</taxon>
        <taxon>Pseudomonadati</taxon>
        <taxon>Thermodesulfobacteriota</taxon>
        <taxon>Desulfuromonadia</taxon>
        <taxon>Geobacterales</taxon>
        <taxon>Geobacteraceae</taxon>
        <taxon>Geobacter</taxon>
    </lineage>
</organism>
<dbReference type="CDD" id="cd00609">
    <property type="entry name" value="AAT_like"/>
    <property type="match status" value="1"/>
</dbReference>
<comment type="similarity">
    <text evidence="5">Belongs to the class-II pyridoxal-phosphate-dependent aminotransferase family. MalY/PatB cystathionine beta-lyase subfamily.</text>
</comment>
<evidence type="ECO:0000256" key="1">
    <source>
        <dbReference type="ARBA" id="ARBA00001933"/>
    </source>
</evidence>
<comment type="cofactor">
    <cofactor evidence="1">
        <name>pyridoxal 5'-phosphate</name>
        <dbReference type="ChEBI" id="CHEBI:597326"/>
    </cofactor>
</comment>
<dbReference type="AlphaFoldDB" id="A0A9W6G309"/>
<evidence type="ECO:0000256" key="2">
    <source>
        <dbReference type="ARBA" id="ARBA00012224"/>
    </source>
</evidence>
<dbReference type="InterPro" id="IPR051798">
    <property type="entry name" value="Class-II_PLP-Dep_Aminotrans"/>
</dbReference>
<accession>A0A9W6G309</accession>
<dbReference type="PANTHER" id="PTHR43525">
    <property type="entry name" value="PROTEIN MALY"/>
    <property type="match status" value="1"/>
</dbReference>
<name>A0A9W6G309_9BACT</name>
<sequence>MTRHRFDFDTIIDRRNTASEKWDKYRGRDIIPLWVADMDFRSPPAVIQALHERVEHGVFGYTHPPAELVQAVRAHLLADYGWAVEEEWIVWLPGLVCGLNVLCRAVGGAGDEVVTFTPIYPPFMSAPGLSNRGLIKVPLQLREGRWVADLEALERAITPRTKLLLLCTPHNPVGRAWSREELAQFAEVAERHNLVIGSDDIHAGLVLDEDRRHIPIATLSPETARRTITLLAPSKTYNIPGLGCSFAVIGDPGLRRAFRKAMGRIVPHVNALGYTAALAAYRDGEEWRQALVAYLRDNRDLVAAEVNAMPGLSVAHVEATYLAWIDARETGIPDPARFFEEAGVGLSDGADFGAPGFVRLNFGCSRSLLVEALGRMRRALAGMIS</sequence>
<feature type="domain" description="Aminotransferase class I/classII large" evidence="6">
    <location>
        <begin position="29"/>
        <end position="375"/>
    </location>
</feature>
<dbReference type="InterPro" id="IPR015421">
    <property type="entry name" value="PyrdxlP-dep_Trfase_major"/>
</dbReference>
<dbReference type="InterPro" id="IPR027619">
    <property type="entry name" value="C-S_lyase_PatB-like"/>
</dbReference>
<dbReference type="Proteomes" id="UP001144352">
    <property type="component" value="Unassembled WGS sequence"/>
</dbReference>
<dbReference type="RefSeq" id="WP_214186583.1">
    <property type="nucleotide sequence ID" value="NZ_BSDS01000002.1"/>
</dbReference>
<evidence type="ECO:0000259" key="6">
    <source>
        <dbReference type="Pfam" id="PF00155"/>
    </source>
</evidence>
<dbReference type="GO" id="GO:0008483">
    <property type="term" value="F:transaminase activity"/>
    <property type="evidence" value="ECO:0007669"/>
    <property type="project" value="UniProtKB-KW"/>
</dbReference>
<keyword evidence="8" id="KW-1185">Reference proteome</keyword>
<evidence type="ECO:0000256" key="3">
    <source>
        <dbReference type="ARBA" id="ARBA00022898"/>
    </source>
</evidence>
<dbReference type="Gene3D" id="3.40.640.10">
    <property type="entry name" value="Type I PLP-dependent aspartate aminotransferase-like (Major domain)"/>
    <property type="match status" value="1"/>
</dbReference>
<proteinExistence type="inferred from homology"/>
<protein>
    <recommendedName>
        <fullName evidence="2">cysteine-S-conjugate beta-lyase</fullName>
        <ecNumber evidence="2">4.4.1.13</ecNumber>
    </recommendedName>
</protein>
<dbReference type="GO" id="GO:0030170">
    <property type="term" value="F:pyridoxal phosphate binding"/>
    <property type="evidence" value="ECO:0007669"/>
    <property type="project" value="InterPro"/>
</dbReference>
<comment type="caution">
    <text evidence="7">The sequence shown here is derived from an EMBL/GenBank/DDBJ whole genome shotgun (WGS) entry which is preliminary data.</text>
</comment>
<dbReference type="Pfam" id="PF00155">
    <property type="entry name" value="Aminotran_1_2"/>
    <property type="match status" value="1"/>
</dbReference>
<keyword evidence="4" id="KW-0456">Lyase</keyword>
<dbReference type="GO" id="GO:0047804">
    <property type="term" value="F:cysteine-S-conjugate beta-lyase activity"/>
    <property type="evidence" value="ECO:0007669"/>
    <property type="project" value="UniProtKB-EC"/>
</dbReference>
<reference evidence="7" key="1">
    <citation type="submission" date="2022-12" db="EMBL/GenBank/DDBJ databases">
        <title>Reference genome sequencing for broad-spectrum identification of bacterial and archaeal isolates by mass spectrometry.</title>
        <authorList>
            <person name="Sekiguchi Y."/>
            <person name="Tourlousse D.M."/>
        </authorList>
    </citation>
    <scope>NUCLEOTIDE SEQUENCE</scope>
    <source>
        <strain evidence="7">H2</strain>
    </source>
</reference>
<dbReference type="NCBIfam" id="TIGR04350">
    <property type="entry name" value="C_S_lyase_PatB"/>
    <property type="match status" value="1"/>
</dbReference>
<evidence type="ECO:0000256" key="5">
    <source>
        <dbReference type="ARBA" id="ARBA00037974"/>
    </source>
</evidence>
<evidence type="ECO:0000313" key="8">
    <source>
        <dbReference type="Proteomes" id="UP001144352"/>
    </source>
</evidence>